<reference evidence="2 3" key="1">
    <citation type="journal article" date="2009" name="Appl. Environ. Microbiol.">
        <title>Genomic analysis of 'Elusimicrobium minutum,' the first cultivated representative of the phylum 'Elusimicrobia' (formerly termite group 1).</title>
        <authorList>
            <person name="Herlemann D.P.R."/>
            <person name="Geissinger O."/>
            <person name="Ikeda-Ohtsubo W."/>
            <person name="Kunin V."/>
            <person name="Sun H."/>
            <person name="Lapidus A."/>
            <person name="Hugenholtz P."/>
            <person name="Brune A."/>
        </authorList>
    </citation>
    <scope>NUCLEOTIDE SEQUENCE [LARGE SCALE GENOMIC DNA]</scope>
    <source>
        <strain evidence="2 3">Pei191</strain>
    </source>
</reference>
<feature type="chain" id="PRO_5002778327" evidence="1">
    <location>
        <begin position="20"/>
        <end position="265"/>
    </location>
</feature>
<dbReference type="Proteomes" id="UP000001029">
    <property type="component" value="Chromosome"/>
</dbReference>
<dbReference type="STRING" id="445932.Emin_0655"/>
<dbReference type="AlphaFoldDB" id="B2KC83"/>
<proteinExistence type="predicted"/>
<evidence type="ECO:0000313" key="2">
    <source>
        <dbReference type="EMBL" id="ACC98210.1"/>
    </source>
</evidence>
<dbReference type="HOGENOM" id="CLU_1048631_0_0_0"/>
<protein>
    <submittedName>
        <fullName evidence="2">Uncharacterized protein</fullName>
    </submittedName>
</protein>
<sequence>MKKILLITFLCFSAAQVFGNLTGVSKGYIAEKVKEAKKHSSITQVKKTQEPEKYEIIYKKHIGETATYIDGLTKELNVFNDICLSGGEEHRERCLKEKGELEKFLVKLKEGSSFLNFDFSYENYKTFFYNYFGFIYGIVSEIQKEEFSGILSEHYKKLNAVEEILTEAKNNCFEIYKNKIKELFSSYEGKFDDAQLEKSLTGWFVNFYVSDNKGAAFEDRPVLDKAKEIKKISGLSAQDKELCKDLSLKLEELSLEYTSAYVARI</sequence>
<keyword evidence="3" id="KW-1185">Reference proteome</keyword>
<gene>
    <name evidence="2" type="ordered locus">Emin_0655</name>
</gene>
<keyword evidence="1" id="KW-0732">Signal</keyword>
<evidence type="ECO:0000256" key="1">
    <source>
        <dbReference type="SAM" id="SignalP"/>
    </source>
</evidence>
<name>B2KC83_ELUMP</name>
<dbReference type="RefSeq" id="WP_012414825.1">
    <property type="nucleotide sequence ID" value="NC_010644.1"/>
</dbReference>
<dbReference type="EMBL" id="CP001055">
    <property type="protein sequence ID" value="ACC98210.1"/>
    <property type="molecule type" value="Genomic_DNA"/>
</dbReference>
<accession>B2KC83</accession>
<feature type="signal peptide" evidence="1">
    <location>
        <begin position="1"/>
        <end position="19"/>
    </location>
</feature>
<organism evidence="2 3">
    <name type="scientific">Elusimicrobium minutum (strain Pei191)</name>
    <dbReference type="NCBI Taxonomy" id="445932"/>
    <lineage>
        <taxon>Bacteria</taxon>
        <taxon>Pseudomonadati</taxon>
        <taxon>Elusimicrobiota</taxon>
        <taxon>Elusimicrobia</taxon>
        <taxon>Elusimicrobiales</taxon>
        <taxon>Elusimicrobiaceae</taxon>
        <taxon>Elusimicrobium</taxon>
    </lineage>
</organism>
<evidence type="ECO:0000313" key="3">
    <source>
        <dbReference type="Proteomes" id="UP000001029"/>
    </source>
</evidence>
<dbReference type="KEGG" id="emi:Emin_0655"/>